<name>A0ACB9FXS3_9ASTR</name>
<evidence type="ECO:0000313" key="2">
    <source>
        <dbReference type="Proteomes" id="UP001056120"/>
    </source>
</evidence>
<dbReference type="EMBL" id="CM042033">
    <property type="protein sequence ID" value="KAI3775621.1"/>
    <property type="molecule type" value="Genomic_DNA"/>
</dbReference>
<sequence>MANCFLLLLLLVFLSICNATKVYHDGRAITIVGQHRLLISGSIHYPRSTPQMWPGLIKKAKDGGVDVIETYAFWNAHEPFRRRYHFSGNLDLIRFIKTIKDHDMYAFLLDMMKQENLFASQGGPIILAQVENEYGNVMTSYGDAAKEYVDWCAKMADSLDIGVPWIMCQQDNAPQPMVS</sequence>
<keyword evidence="2" id="KW-1185">Reference proteome</keyword>
<protein>
    <submittedName>
        <fullName evidence="1">Uncharacterized protein</fullName>
    </submittedName>
</protein>
<proteinExistence type="predicted"/>
<reference evidence="1 2" key="2">
    <citation type="journal article" date="2022" name="Mol. Ecol. Resour.">
        <title>The genomes of chicory, endive, great burdock and yacon provide insights into Asteraceae paleo-polyploidization history and plant inulin production.</title>
        <authorList>
            <person name="Fan W."/>
            <person name="Wang S."/>
            <person name="Wang H."/>
            <person name="Wang A."/>
            <person name="Jiang F."/>
            <person name="Liu H."/>
            <person name="Zhao H."/>
            <person name="Xu D."/>
            <person name="Zhang Y."/>
        </authorList>
    </citation>
    <scope>NUCLEOTIDE SEQUENCE [LARGE SCALE GENOMIC DNA]</scope>
    <source>
        <strain evidence="2">cv. Yunnan</strain>
        <tissue evidence="1">Leaves</tissue>
    </source>
</reference>
<dbReference type="Proteomes" id="UP001056120">
    <property type="component" value="Linkage Group LG16"/>
</dbReference>
<reference evidence="2" key="1">
    <citation type="journal article" date="2022" name="Mol. Ecol. Resour.">
        <title>The genomes of chicory, endive, great burdock and yacon provide insights into Asteraceae palaeo-polyploidization history and plant inulin production.</title>
        <authorList>
            <person name="Fan W."/>
            <person name="Wang S."/>
            <person name="Wang H."/>
            <person name="Wang A."/>
            <person name="Jiang F."/>
            <person name="Liu H."/>
            <person name="Zhao H."/>
            <person name="Xu D."/>
            <person name="Zhang Y."/>
        </authorList>
    </citation>
    <scope>NUCLEOTIDE SEQUENCE [LARGE SCALE GENOMIC DNA]</scope>
    <source>
        <strain evidence="2">cv. Yunnan</strain>
    </source>
</reference>
<gene>
    <name evidence="1" type="ORF">L1987_50202</name>
</gene>
<organism evidence="1 2">
    <name type="scientific">Smallanthus sonchifolius</name>
    <dbReference type="NCBI Taxonomy" id="185202"/>
    <lineage>
        <taxon>Eukaryota</taxon>
        <taxon>Viridiplantae</taxon>
        <taxon>Streptophyta</taxon>
        <taxon>Embryophyta</taxon>
        <taxon>Tracheophyta</taxon>
        <taxon>Spermatophyta</taxon>
        <taxon>Magnoliopsida</taxon>
        <taxon>eudicotyledons</taxon>
        <taxon>Gunneridae</taxon>
        <taxon>Pentapetalae</taxon>
        <taxon>asterids</taxon>
        <taxon>campanulids</taxon>
        <taxon>Asterales</taxon>
        <taxon>Asteraceae</taxon>
        <taxon>Asteroideae</taxon>
        <taxon>Heliantheae alliance</taxon>
        <taxon>Millerieae</taxon>
        <taxon>Smallanthus</taxon>
    </lineage>
</organism>
<accession>A0ACB9FXS3</accession>
<evidence type="ECO:0000313" key="1">
    <source>
        <dbReference type="EMBL" id="KAI3775621.1"/>
    </source>
</evidence>
<comment type="caution">
    <text evidence="1">The sequence shown here is derived from an EMBL/GenBank/DDBJ whole genome shotgun (WGS) entry which is preliminary data.</text>
</comment>